<sequence length="93" mass="10388">MAAHEVPLSSSGAQPVEAAAGESGAAGEAFLWELFGIVRYFSTPVWTILSATALTWIGWFPFLLFDTDWMAERFMMVNQMKALIMILELEWGQ</sequence>
<evidence type="ECO:0000256" key="6">
    <source>
        <dbReference type="ARBA" id="ARBA00022989"/>
    </source>
</evidence>
<feature type="transmembrane region" description="Helical" evidence="8">
    <location>
        <begin position="45"/>
        <end position="65"/>
    </location>
</feature>
<evidence type="ECO:0000313" key="10">
    <source>
        <dbReference type="Proteomes" id="UP000291084"/>
    </source>
</evidence>
<organism evidence="9 10">
    <name type="scientific">Vigna angularis var. angularis</name>
    <dbReference type="NCBI Taxonomy" id="157739"/>
    <lineage>
        <taxon>Eukaryota</taxon>
        <taxon>Viridiplantae</taxon>
        <taxon>Streptophyta</taxon>
        <taxon>Embryophyta</taxon>
        <taxon>Tracheophyta</taxon>
        <taxon>Spermatophyta</taxon>
        <taxon>Magnoliopsida</taxon>
        <taxon>eudicotyledons</taxon>
        <taxon>Gunneridae</taxon>
        <taxon>Pentapetalae</taxon>
        <taxon>rosids</taxon>
        <taxon>fabids</taxon>
        <taxon>Fabales</taxon>
        <taxon>Fabaceae</taxon>
        <taxon>Papilionoideae</taxon>
        <taxon>50 kb inversion clade</taxon>
        <taxon>NPAAA clade</taxon>
        <taxon>indigoferoid/millettioid clade</taxon>
        <taxon>Phaseoleae</taxon>
        <taxon>Vigna</taxon>
    </lineage>
</organism>
<evidence type="ECO:0000256" key="2">
    <source>
        <dbReference type="ARBA" id="ARBA00022448"/>
    </source>
</evidence>
<proteinExistence type="predicted"/>
<protein>
    <submittedName>
        <fullName evidence="9">Uncharacterized protein</fullName>
    </submittedName>
</protein>
<dbReference type="PANTHER" id="PTHR19432:SF90">
    <property type="entry name" value="SUCROSE TRANSPORT PROTEIN SUC4"/>
    <property type="match status" value="1"/>
</dbReference>
<reference evidence="9 10" key="1">
    <citation type="journal article" date="2015" name="Sci. Rep.">
        <title>The power of single molecule real-time sequencing technology in the de novo assembly of a eukaryotic genome.</title>
        <authorList>
            <person name="Sakai H."/>
            <person name="Naito K."/>
            <person name="Ogiso-Tanaka E."/>
            <person name="Takahashi Y."/>
            <person name="Iseki K."/>
            <person name="Muto C."/>
            <person name="Satou K."/>
            <person name="Teruya K."/>
            <person name="Shiroma A."/>
            <person name="Shimoji M."/>
            <person name="Hirano T."/>
            <person name="Itoh T."/>
            <person name="Kaga A."/>
            <person name="Tomooka N."/>
        </authorList>
    </citation>
    <scope>NUCLEOTIDE SEQUENCE [LARGE SCALE GENOMIC DNA]</scope>
    <source>
        <strain evidence="10">cv. Shumari</strain>
    </source>
</reference>
<evidence type="ECO:0000256" key="1">
    <source>
        <dbReference type="ARBA" id="ARBA00004141"/>
    </source>
</evidence>
<dbReference type="EMBL" id="AP015035">
    <property type="protein sequence ID" value="BAT79102.1"/>
    <property type="molecule type" value="Genomic_DNA"/>
</dbReference>
<comment type="subcellular location">
    <subcellularLocation>
        <location evidence="1">Membrane</location>
        <topology evidence="1">Multi-pass membrane protein</topology>
    </subcellularLocation>
</comment>
<keyword evidence="6 8" id="KW-1133">Transmembrane helix</keyword>
<evidence type="ECO:0000256" key="3">
    <source>
        <dbReference type="ARBA" id="ARBA00022597"/>
    </source>
</evidence>
<evidence type="ECO:0000256" key="5">
    <source>
        <dbReference type="ARBA" id="ARBA00022847"/>
    </source>
</evidence>
<keyword evidence="10" id="KW-1185">Reference proteome</keyword>
<dbReference type="GO" id="GO:0005886">
    <property type="term" value="C:plasma membrane"/>
    <property type="evidence" value="ECO:0007669"/>
    <property type="project" value="TreeGrafter"/>
</dbReference>
<dbReference type="AlphaFoldDB" id="A0A0S3RF29"/>
<keyword evidence="5" id="KW-0769">Symport</keyword>
<keyword evidence="4 8" id="KW-0812">Transmembrane</keyword>
<keyword evidence="7 8" id="KW-0472">Membrane</keyword>
<dbReference type="PANTHER" id="PTHR19432">
    <property type="entry name" value="SUGAR TRANSPORTER"/>
    <property type="match status" value="1"/>
</dbReference>
<dbReference type="Proteomes" id="UP000291084">
    <property type="component" value="Chromosome 2"/>
</dbReference>
<evidence type="ECO:0000313" key="9">
    <source>
        <dbReference type="EMBL" id="BAT79102.1"/>
    </source>
</evidence>
<keyword evidence="3" id="KW-0762">Sugar transport</keyword>
<dbReference type="GO" id="GO:0005773">
    <property type="term" value="C:vacuole"/>
    <property type="evidence" value="ECO:0007669"/>
    <property type="project" value="TreeGrafter"/>
</dbReference>
<evidence type="ECO:0000256" key="7">
    <source>
        <dbReference type="ARBA" id="ARBA00023136"/>
    </source>
</evidence>
<evidence type="ECO:0000256" key="4">
    <source>
        <dbReference type="ARBA" id="ARBA00022692"/>
    </source>
</evidence>
<keyword evidence="2" id="KW-0813">Transport</keyword>
<evidence type="ECO:0000256" key="8">
    <source>
        <dbReference type="SAM" id="Phobius"/>
    </source>
</evidence>
<name>A0A0S3RF29_PHAAN</name>
<accession>A0A0S3RF29</accession>
<gene>
    <name evidence="9" type="primary">Vigan.02G192100</name>
    <name evidence="9" type="ORF">VIGAN_02192100</name>
</gene>
<dbReference type="GO" id="GO:0008506">
    <property type="term" value="F:sucrose:proton symporter activity"/>
    <property type="evidence" value="ECO:0007669"/>
    <property type="project" value="TreeGrafter"/>
</dbReference>